<accession>A0ABR2MSH4</accession>
<evidence type="ECO:0000256" key="1">
    <source>
        <dbReference type="ARBA" id="ARBA00004123"/>
    </source>
</evidence>
<feature type="compositionally biased region" description="Basic and acidic residues" evidence="4">
    <location>
        <begin position="335"/>
        <end position="346"/>
    </location>
</feature>
<feature type="compositionally biased region" description="Basic and acidic residues" evidence="4">
    <location>
        <begin position="215"/>
        <end position="237"/>
    </location>
</feature>
<comment type="caution">
    <text evidence="5">The sequence shown here is derived from an EMBL/GenBank/DDBJ whole genome shotgun (WGS) entry which is preliminary data.</text>
</comment>
<evidence type="ECO:0000256" key="4">
    <source>
        <dbReference type="SAM" id="MobiDB-lite"/>
    </source>
</evidence>
<feature type="compositionally biased region" description="Basic and acidic residues" evidence="4">
    <location>
        <begin position="446"/>
        <end position="479"/>
    </location>
</feature>
<feature type="compositionally biased region" description="Polar residues" evidence="4">
    <location>
        <begin position="735"/>
        <end position="747"/>
    </location>
</feature>
<feature type="region of interest" description="Disordered" evidence="4">
    <location>
        <begin position="735"/>
        <end position="792"/>
    </location>
</feature>
<gene>
    <name evidence="5" type="ORF">KSP40_PGU013738</name>
</gene>
<feature type="compositionally biased region" description="Basic and acidic residues" evidence="4">
    <location>
        <begin position="109"/>
        <end position="124"/>
    </location>
</feature>
<comment type="similarity">
    <text evidence="3">Belongs to the MT-A70-like family.</text>
</comment>
<feature type="region of interest" description="Disordered" evidence="4">
    <location>
        <begin position="1"/>
        <end position="626"/>
    </location>
</feature>
<feature type="compositionally biased region" description="Basic and acidic residues" evidence="4">
    <location>
        <begin position="159"/>
        <end position="208"/>
    </location>
</feature>
<feature type="compositionally biased region" description="Gly residues" evidence="4">
    <location>
        <begin position="614"/>
        <end position="626"/>
    </location>
</feature>
<feature type="compositionally biased region" description="Basic and acidic residues" evidence="4">
    <location>
        <begin position="57"/>
        <end position="73"/>
    </location>
</feature>
<reference evidence="5 6" key="1">
    <citation type="journal article" date="2022" name="Nat. Plants">
        <title>Genomes of leafy and leafless Platanthera orchids illuminate the evolution of mycoheterotrophy.</title>
        <authorList>
            <person name="Li M.H."/>
            <person name="Liu K.W."/>
            <person name="Li Z."/>
            <person name="Lu H.C."/>
            <person name="Ye Q.L."/>
            <person name="Zhang D."/>
            <person name="Wang J.Y."/>
            <person name="Li Y.F."/>
            <person name="Zhong Z.M."/>
            <person name="Liu X."/>
            <person name="Yu X."/>
            <person name="Liu D.K."/>
            <person name="Tu X.D."/>
            <person name="Liu B."/>
            <person name="Hao Y."/>
            <person name="Liao X.Y."/>
            <person name="Jiang Y.T."/>
            <person name="Sun W.H."/>
            <person name="Chen J."/>
            <person name="Chen Y.Q."/>
            <person name="Ai Y."/>
            <person name="Zhai J.W."/>
            <person name="Wu S.S."/>
            <person name="Zhou Z."/>
            <person name="Hsiao Y.Y."/>
            <person name="Wu W.L."/>
            <person name="Chen Y.Y."/>
            <person name="Lin Y.F."/>
            <person name="Hsu J.L."/>
            <person name="Li C.Y."/>
            <person name="Wang Z.W."/>
            <person name="Zhao X."/>
            <person name="Zhong W.Y."/>
            <person name="Ma X.K."/>
            <person name="Ma L."/>
            <person name="Huang J."/>
            <person name="Chen G.Z."/>
            <person name="Huang M.Z."/>
            <person name="Huang L."/>
            <person name="Peng D.H."/>
            <person name="Luo Y.B."/>
            <person name="Zou S.Q."/>
            <person name="Chen S.P."/>
            <person name="Lan S."/>
            <person name="Tsai W.C."/>
            <person name="Van de Peer Y."/>
            <person name="Liu Z.J."/>
        </authorList>
    </citation>
    <scope>NUCLEOTIDE SEQUENCE [LARGE SCALE GENOMIC DNA]</scope>
    <source>
        <strain evidence="5">Lor288</strain>
    </source>
</reference>
<feature type="compositionally biased region" description="Polar residues" evidence="4">
    <location>
        <begin position="595"/>
        <end position="609"/>
    </location>
</feature>
<dbReference type="Pfam" id="PF05063">
    <property type="entry name" value="MT-A70"/>
    <property type="match status" value="1"/>
</dbReference>
<dbReference type="PROSITE" id="PS00092">
    <property type="entry name" value="N6_MTASE"/>
    <property type="match status" value="1"/>
</dbReference>
<feature type="compositionally biased region" description="Polar residues" evidence="4">
    <location>
        <begin position="128"/>
        <end position="140"/>
    </location>
</feature>
<dbReference type="InterPro" id="IPR007757">
    <property type="entry name" value="MT-A70-like"/>
</dbReference>
<evidence type="ECO:0000256" key="3">
    <source>
        <dbReference type="PROSITE-ProRule" id="PRU00489"/>
    </source>
</evidence>
<feature type="compositionally biased region" description="Basic and acidic residues" evidence="4">
    <location>
        <begin position="306"/>
        <end position="327"/>
    </location>
</feature>
<feature type="compositionally biased region" description="Low complexity" evidence="4">
    <location>
        <begin position="577"/>
        <end position="594"/>
    </location>
</feature>
<dbReference type="Proteomes" id="UP001412067">
    <property type="component" value="Unassembled WGS sequence"/>
</dbReference>
<dbReference type="PROSITE" id="PS51143">
    <property type="entry name" value="MT_A70"/>
    <property type="match status" value="1"/>
</dbReference>
<name>A0ABR2MSH4_9ASPA</name>
<protein>
    <submittedName>
        <fullName evidence="5">Methyltransferase-like protein 1</fullName>
    </submittedName>
</protein>
<dbReference type="PANTHER" id="PTHR13107">
    <property type="entry name" value="N6-ADENOSINE-METHYLTRANSFERASE NON-CATALYTIC SUBUNIT"/>
    <property type="match status" value="1"/>
</dbReference>
<evidence type="ECO:0000313" key="6">
    <source>
        <dbReference type="Proteomes" id="UP001412067"/>
    </source>
</evidence>
<comment type="subcellular location">
    <subcellularLocation>
        <location evidence="1">Nucleus</location>
    </subcellularLocation>
</comment>
<dbReference type="SUPFAM" id="SSF53335">
    <property type="entry name" value="S-adenosyl-L-methionine-dependent methyltransferases"/>
    <property type="match status" value="1"/>
</dbReference>
<dbReference type="InterPro" id="IPR029063">
    <property type="entry name" value="SAM-dependent_MTases_sf"/>
</dbReference>
<sequence length="1193" mass="132077">MDSLDPIQGCNNKDLEGQMDARQSKHEKDDEWDNTERKKHRSNKLPRSNSADVEQQDTGRRKSSGGDRDDGKRKSGGSGPPESTNEDDYDVKRESRSKIARKNAAGRGEGNHGRDLEGFRKSTDDYNDLNSSRKTNSSPGHESPEGKGIGKVGSPLEGETEKIHERESRYADRKESTREKGHGLHEQERIPSTRRRWDDMGNGRKNDDGSCINRSDSRSGRCSDHGNFRDRTSDSRTDSGQTRSRNADSTGEKGGSSSIKEVKRGEPERNQGLSEAHDDDHAEKVRWRSLPLTEDMELKASSGKSYIDKHDKGKQQHDATHSSHDEVEIMEISDEDVHAQPREKNGRKGGYNRSPSPEGSRRYPRDMEDHDRGQSESDTERSSAVKDKDLVKDNRDFRSSREKDGSWNDRERTTGRESSKDSWRSQSKHDTKGATGFDNPRVWDMQGHDPGKMEADKLHFRSGYKKENRTRSEGGRFEITDSIEIKPNQNLDFTNDVSTSMFPGRRAEVGSQQDSSGAANEEEWAYPTDDKIKSGYGSSDDFSEKFHDGVDSPTDQISGRNSLDSQGGKGRGQKGLVSSSRVWQSQGSSNNSSQPTFGYNQGSSSFNRISQQGQKGGKSVRGGRGRMIGREVQRGGLPMHIMGPPFGHLALPPGTVQSMGPNMPPSVGPPLGPGIFIPPFASPLTWPGGRGVDINMLAASPNLPPIPPGPGPGPRFGTNLGSGPNQIIYLNQQGSGRINPSLSSPDFNTGGPAGRETSNDKAPSIWIQTRTGGPSGKAPSRGEQNDYSQNFVDTGMRPQNFIRELELTSVVEDYPKLRELIQRKDDIVINSSSPPMYYKCDLRDFTLTPEFFSSKFDVILVDPPWEEYVHRAPGITDHIEYWTFEEIQNLKIEAIADTPSFIFLWVGDGVGLEQGRQCLKKWGFRRCEDICWVKTNKRNATRGLRHDSHTLLQHSKEHCLMGIKGTVRRSTDGHIIHANIDTDIIIAEEPLDGSTKKPDDMYRIIEHFSLGRRRLELFGGDHNIRPGWLTLGKSLTSSNFNPEVYIKNFTDKDGKVWQGGGGRNPPPDAPHLVSTTPEIESLRPKSPPQKSQQPLSMPVISSSSNRRPMGGGSPQNPSVSSAPILNQDAPSSEPGAMASPWLSSTGGFRDLECSHGGSTADKFEGYGLNATFGQVVGDHIEFDPHRAVIPNMM</sequence>
<feature type="region of interest" description="Disordered" evidence="4">
    <location>
        <begin position="1056"/>
        <end position="1143"/>
    </location>
</feature>
<feature type="compositionally biased region" description="Polar residues" evidence="4">
    <location>
        <begin position="1114"/>
        <end position="1130"/>
    </location>
</feature>
<dbReference type="EMBL" id="JBBWWR010000005">
    <property type="protein sequence ID" value="KAK8966918.1"/>
    <property type="molecule type" value="Genomic_DNA"/>
</dbReference>
<dbReference type="InterPro" id="IPR002052">
    <property type="entry name" value="DNA_methylase_N6_adenine_CS"/>
</dbReference>
<evidence type="ECO:0000256" key="2">
    <source>
        <dbReference type="ARBA" id="ARBA00023242"/>
    </source>
</evidence>
<feature type="compositionally biased region" description="Polar residues" evidence="4">
    <location>
        <begin position="238"/>
        <end position="259"/>
    </location>
</feature>
<dbReference type="PANTHER" id="PTHR13107:SF0">
    <property type="entry name" value="N6-ADENOSINE-METHYLTRANSFERASE NON-CATALYTIC SUBUNIT"/>
    <property type="match status" value="1"/>
</dbReference>
<feature type="compositionally biased region" description="Basic and acidic residues" evidence="4">
    <location>
        <begin position="359"/>
        <end position="432"/>
    </location>
</feature>
<dbReference type="InterPro" id="IPR045123">
    <property type="entry name" value="METTL14-like"/>
</dbReference>
<keyword evidence="6" id="KW-1185">Reference proteome</keyword>
<feature type="compositionally biased region" description="Polar residues" evidence="4">
    <location>
        <begin position="553"/>
        <end position="565"/>
    </location>
</feature>
<dbReference type="PROSITE" id="PS51592">
    <property type="entry name" value="SAM_MTA70L_2"/>
    <property type="match status" value="1"/>
</dbReference>
<feature type="compositionally biased region" description="Basic and acidic residues" evidence="4">
    <location>
        <begin position="260"/>
        <end position="286"/>
    </location>
</feature>
<keyword evidence="2" id="KW-0539">Nucleus</keyword>
<feature type="compositionally biased region" description="Polar residues" evidence="4">
    <location>
        <begin position="487"/>
        <end position="501"/>
    </location>
</feature>
<proteinExistence type="inferred from homology"/>
<organism evidence="5 6">
    <name type="scientific">Platanthera guangdongensis</name>
    <dbReference type="NCBI Taxonomy" id="2320717"/>
    <lineage>
        <taxon>Eukaryota</taxon>
        <taxon>Viridiplantae</taxon>
        <taxon>Streptophyta</taxon>
        <taxon>Embryophyta</taxon>
        <taxon>Tracheophyta</taxon>
        <taxon>Spermatophyta</taxon>
        <taxon>Magnoliopsida</taxon>
        <taxon>Liliopsida</taxon>
        <taxon>Asparagales</taxon>
        <taxon>Orchidaceae</taxon>
        <taxon>Orchidoideae</taxon>
        <taxon>Orchideae</taxon>
        <taxon>Orchidinae</taxon>
        <taxon>Platanthera</taxon>
    </lineage>
</organism>
<evidence type="ECO:0000313" key="5">
    <source>
        <dbReference type="EMBL" id="KAK8966918.1"/>
    </source>
</evidence>